<comment type="caution">
    <text evidence="1">The sequence shown here is derived from an EMBL/GenBank/DDBJ whole genome shotgun (WGS) entry which is preliminary data.</text>
</comment>
<keyword evidence="2" id="KW-1185">Reference proteome</keyword>
<name>A0ACB7JE56_PLECO</name>
<reference evidence="1 2" key="1">
    <citation type="journal article" date="2021" name="Appl. Environ. Microbiol.">
        <title>Genetic linkage and physical mapping for an oyster mushroom Pleurotus cornucopiae and QTL analysis for the trait cap color.</title>
        <authorList>
            <person name="Zhang Y."/>
            <person name="Gao W."/>
            <person name="Sonnenberg A."/>
            <person name="Chen Q."/>
            <person name="Zhang J."/>
            <person name="Huang C."/>
        </authorList>
    </citation>
    <scope>NUCLEOTIDE SEQUENCE [LARGE SCALE GENOMIC DNA]</scope>
    <source>
        <strain evidence="1">CCMSSC00406</strain>
    </source>
</reference>
<proteinExistence type="predicted"/>
<gene>
    <name evidence="1" type="ORF">CCMSSC00406_0000753</name>
</gene>
<protein>
    <submittedName>
        <fullName evidence="1">Uncharacterized protein</fullName>
    </submittedName>
</protein>
<dbReference type="EMBL" id="WQMT02000001">
    <property type="protein sequence ID" value="KAG9227601.1"/>
    <property type="molecule type" value="Genomic_DNA"/>
</dbReference>
<evidence type="ECO:0000313" key="1">
    <source>
        <dbReference type="EMBL" id="KAG9227601.1"/>
    </source>
</evidence>
<organism evidence="1 2">
    <name type="scientific">Pleurotus cornucopiae</name>
    <name type="common">Cornucopia mushroom</name>
    <dbReference type="NCBI Taxonomy" id="5321"/>
    <lineage>
        <taxon>Eukaryota</taxon>
        <taxon>Fungi</taxon>
        <taxon>Dikarya</taxon>
        <taxon>Basidiomycota</taxon>
        <taxon>Agaricomycotina</taxon>
        <taxon>Agaricomycetes</taxon>
        <taxon>Agaricomycetidae</taxon>
        <taxon>Agaricales</taxon>
        <taxon>Pleurotineae</taxon>
        <taxon>Pleurotaceae</taxon>
        <taxon>Pleurotus</taxon>
    </lineage>
</organism>
<sequence length="1552" mass="171813">MPARITPVTERTALGQAEHAETMTASPSAPPAKKQVKRQAKLTVDGPSAAKKRRISKTTKEKPSPSTRKQSIKKDRGAATTVLAPEAPDPLVGIVSCVGQPTTAESGNPDSLPVVGDYAAATAMVPVSAGPSNLEVPMHRPGKPKKVVDPGVLRSAGTSRRKPTKRSAKYADNNACQVQWKVVTPPKSSEDKDRGLHNATVEYSDNNPELRPRVWASCREDLVHVIPELSKPTNGLSWKSLESPIMLLEDQVSVTWSAESQNMMTLELSMTQEYLYPAKPLPASPRHLRVDPVLEPEDEPMTLIQDNNEDQDDLSEALATAEEITQSQEVSDEELPLLQHPDHSPKAQTPEISLSKAEDTPLGITMLVKNSMPSTIPTSFPSEPSSQMIANGVANDRQALTGPHQGIGASVNAPSKEDSAAARAITKQTTSGLLSTPYPVHLEYQAIAGEPADNQQQAPAPPPQVMETSVNSPKQDIPTPVGAMTESYMSELPPAPSPDPKSQVIVEGSANNQPIPAGLPQDIEILVNAYIRGIPVVLVAPREKLPIVLSQDYGWVILGFYQVTAVTEEFIPQETPVKGRSTTRFNWRFRLKWSPGGEYLLSDNTDAVLRPWWRNDSHPLQHEVITTVSSEHYQKRRDEHTTAYPQFGDVGQKYNCLIPLYLLHMPGQTPDLLEQSLQGIVDKRQLLYCADSARCQDKPLGRGYALELQKIRQPQDAMPFATPLQCPPLTPLHVDDSGTTTYDYSSVLSVPILIKHIFTHNRSSLQQDATRVFRDIQTDILLEQGSLDYAHFSYVVGADFLGMGVKKLYWSEASGTVTSEAERLSRLAEQRGDFRVSRFSPDVTVIAWPSAGTTKQTQVLKARENAICVQCLGSSALISLCALPTPETSASIKEIDSTTRSKVSTRKGKSKQDDTTGSLVQASFRSPPEEKEKQMSVSLVHGDILVIWGHDVELKVKRNHATTIWQFADAPIDSTNRDGHTYIDEDNADWPESSDEPLSDLDDDIGEDVSIRVEDEDWENAERDFTKQYNRLRQHVAVRAGVAQSSQSSIDHSSKVAVLPAVNHPQSRKLAVSNATALSHSPDKTADQLEALSKYASRISKIDTPYSQHMGVGVNRKGPSSYANMKDKADRATTEQVLDPRTRIILFKMIGRGILQEINGCISTGKEANVYHALSPEAVHLAVKIFKTSILVFKDRDRYVAGEFRFRRGYNRHNPRKMVRLWAEKEMRNLKRLSMAGIRCPEPVEVRENVLVMRFLGDSEGWPSPRLKDAQLPEGALPGLYQELVLTTRQLYHQCKLVHADLSEYNILYHDSHLFIIDVSQSVEHDHPSAFDFLRSDITNIEEFFGRLGVTCLGLRRTFDFVTRDRLSPDSDGEPVSDAEILTNWLRNPEPREDGSPHDGVGEGGDGDMRQASLSKHEDSVFLHSYIPRSLNDVLDPERDIAAVSRGEAKQLIYANTLGIVNENVADVVPGGHDSSVSQDDSSEPEDEDSDEGDSDAPIVGDQRRKPRGHRFEDKEAKKERKKTTKAEAREKRKNKTPKAEKKRLIKKTARA</sequence>
<evidence type="ECO:0000313" key="2">
    <source>
        <dbReference type="Proteomes" id="UP000824881"/>
    </source>
</evidence>
<dbReference type="Proteomes" id="UP000824881">
    <property type="component" value="Unassembled WGS sequence"/>
</dbReference>
<accession>A0ACB7JE56</accession>